<dbReference type="SUPFAM" id="SSF53623">
    <property type="entry name" value="MurD-like peptide ligases, catalytic domain"/>
    <property type="match status" value="1"/>
</dbReference>
<keyword evidence="1" id="KW-0812">Transmembrane</keyword>
<accession>A0A382DRY6</accession>
<organism evidence="3">
    <name type="scientific">marine metagenome</name>
    <dbReference type="NCBI Taxonomy" id="408172"/>
    <lineage>
        <taxon>unclassified sequences</taxon>
        <taxon>metagenomes</taxon>
        <taxon>ecological metagenomes</taxon>
    </lineage>
</organism>
<proteinExistence type="predicted"/>
<dbReference type="Gene3D" id="3.40.1190.10">
    <property type="entry name" value="Mur-like, catalytic domain"/>
    <property type="match status" value="1"/>
</dbReference>
<feature type="non-terminal residue" evidence="3">
    <location>
        <position position="157"/>
    </location>
</feature>
<dbReference type="EMBL" id="UINC01040726">
    <property type="protein sequence ID" value="SVB41005.1"/>
    <property type="molecule type" value="Genomic_DNA"/>
</dbReference>
<dbReference type="GO" id="GO:0016881">
    <property type="term" value="F:acid-amino acid ligase activity"/>
    <property type="evidence" value="ECO:0007669"/>
    <property type="project" value="InterPro"/>
</dbReference>
<dbReference type="Pfam" id="PF01225">
    <property type="entry name" value="Mur_ligase"/>
    <property type="match status" value="1"/>
</dbReference>
<dbReference type="PANTHER" id="PTHR43445:SF5">
    <property type="entry name" value="UDP-N-ACETYLMURAMATE--L-ALANYL-GAMMA-D-GLUTAMYL-MESO-2,6-DIAMINOHEPTANDIOATE LIGASE"/>
    <property type="match status" value="1"/>
</dbReference>
<feature type="transmembrane region" description="Helical" evidence="1">
    <location>
        <begin position="9"/>
        <end position="27"/>
    </location>
</feature>
<evidence type="ECO:0000256" key="1">
    <source>
        <dbReference type="SAM" id="Phobius"/>
    </source>
</evidence>
<evidence type="ECO:0000259" key="2">
    <source>
        <dbReference type="Pfam" id="PF01225"/>
    </source>
</evidence>
<dbReference type="InterPro" id="IPR050061">
    <property type="entry name" value="MurCDEF_pg_biosynth"/>
</dbReference>
<dbReference type="SUPFAM" id="SSF51984">
    <property type="entry name" value="MurCD N-terminal domain"/>
    <property type="match status" value="1"/>
</dbReference>
<dbReference type="InterPro" id="IPR036565">
    <property type="entry name" value="Mur-like_cat_sf"/>
</dbReference>
<sequence>MVSNEKIKSIYLIAICGTGMASLAGLLQKSGYQVTGSDANIYPPMSTLLKSSGIDIKPGYQRENITNDINQVIIGNAVSKDNQEVLAVQEKGIPYISFPEAIKKFYLENQKSLVITGTHGKTTTTALLSWVLHSAKRKPGFMVGGWMKNFNGNHGIS</sequence>
<gene>
    <name evidence="3" type="ORF">METZ01_LOCUS193859</name>
</gene>
<dbReference type="PANTHER" id="PTHR43445">
    <property type="entry name" value="UDP-N-ACETYLMURAMATE--L-ALANINE LIGASE-RELATED"/>
    <property type="match status" value="1"/>
</dbReference>
<name>A0A382DRY6_9ZZZZ</name>
<dbReference type="InterPro" id="IPR000713">
    <property type="entry name" value="Mur_ligase_N"/>
</dbReference>
<feature type="domain" description="Mur ligase N-terminal catalytic" evidence="2">
    <location>
        <begin position="10"/>
        <end position="105"/>
    </location>
</feature>
<dbReference type="GO" id="GO:0005524">
    <property type="term" value="F:ATP binding"/>
    <property type="evidence" value="ECO:0007669"/>
    <property type="project" value="InterPro"/>
</dbReference>
<keyword evidence="1" id="KW-0472">Membrane</keyword>
<evidence type="ECO:0000313" key="3">
    <source>
        <dbReference type="EMBL" id="SVB41005.1"/>
    </source>
</evidence>
<keyword evidence="1" id="KW-1133">Transmembrane helix</keyword>
<dbReference type="AlphaFoldDB" id="A0A382DRY6"/>
<dbReference type="Gene3D" id="3.40.50.720">
    <property type="entry name" value="NAD(P)-binding Rossmann-like Domain"/>
    <property type="match status" value="1"/>
</dbReference>
<reference evidence="3" key="1">
    <citation type="submission" date="2018-05" db="EMBL/GenBank/DDBJ databases">
        <authorList>
            <person name="Lanie J.A."/>
            <person name="Ng W.-L."/>
            <person name="Kazmierczak K.M."/>
            <person name="Andrzejewski T.M."/>
            <person name="Davidsen T.M."/>
            <person name="Wayne K.J."/>
            <person name="Tettelin H."/>
            <person name="Glass J.I."/>
            <person name="Rusch D."/>
            <person name="Podicherti R."/>
            <person name="Tsui H.-C.T."/>
            <person name="Winkler M.E."/>
        </authorList>
    </citation>
    <scope>NUCLEOTIDE SEQUENCE</scope>
</reference>
<protein>
    <recommendedName>
        <fullName evidence="2">Mur ligase N-terminal catalytic domain-containing protein</fullName>
    </recommendedName>
</protein>